<evidence type="ECO:0000256" key="2">
    <source>
        <dbReference type="ARBA" id="ARBA00007881"/>
    </source>
</evidence>
<evidence type="ECO:0000259" key="21">
    <source>
        <dbReference type="PROSITE" id="PS50056"/>
    </source>
</evidence>
<organism evidence="24 25">
    <name type="scientific">Anaeramoeba flamelloides</name>
    <dbReference type="NCBI Taxonomy" id="1746091"/>
    <lineage>
        <taxon>Eukaryota</taxon>
        <taxon>Metamonada</taxon>
        <taxon>Anaeramoebidae</taxon>
        <taxon>Anaeramoeba</taxon>
    </lineage>
</organism>
<evidence type="ECO:0000256" key="15">
    <source>
        <dbReference type="ARBA" id="ARBA00043762"/>
    </source>
</evidence>
<comment type="catalytic activity">
    <reaction evidence="11">
        <text>1,2-dioctanoyl-sn-glycero-3-phospho-(1D-myo-inositol-3,4,5-trisphosphate) + H2O = 1,2-dioctanoyl-sn-glycero-3-phospho-(1D-myo-inositol-4,5-bisphosphate) + phosphate</text>
        <dbReference type="Rhea" id="RHEA:43552"/>
        <dbReference type="ChEBI" id="CHEBI:15377"/>
        <dbReference type="ChEBI" id="CHEBI:43474"/>
        <dbReference type="ChEBI" id="CHEBI:83416"/>
        <dbReference type="ChEBI" id="CHEBI:83419"/>
    </reaction>
    <physiologicalReaction direction="left-to-right" evidence="11">
        <dbReference type="Rhea" id="RHEA:43553"/>
    </physiologicalReaction>
</comment>
<accession>A0AAV8A1W2</accession>
<keyword evidence="9" id="KW-0443">Lipid metabolism</keyword>
<comment type="catalytic activity">
    <reaction evidence="14">
        <text>a 1,2-diacyl-sn-glycero-3-phospho-(1D-myo-inositol-3,4,5-trisphosphate) + H2O = a 1,2-diacyl-sn-glycero-3-phospho-(1D-myo-inositol-4,5-bisphosphate) + phosphate</text>
        <dbReference type="Rhea" id="RHEA:25017"/>
        <dbReference type="ChEBI" id="CHEBI:15377"/>
        <dbReference type="ChEBI" id="CHEBI:43474"/>
        <dbReference type="ChEBI" id="CHEBI:57836"/>
        <dbReference type="ChEBI" id="CHEBI:58456"/>
        <dbReference type="EC" id="3.1.3.67"/>
    </reaction>
    <physiologicalReaction direction="left-to-right" evidence="14">
        <dbReference type="Rhea" id="RHEA:25018"/>
    </physiologicalReaction>
</comment>
<evidence type="ECO:0000313" key="25">
    <source>
        <dbReference type="Proteomes" id="UP001146793"/>
    </source>
</evidence>
<name>A0AAV8A1W2_9EUKA</name>
<evidence type="ECO:0000256" key="6">
    <source>
        <dbReference type="ARBA" id="ARBA00022490"/>
    </source>
</evidence>
<evidence type="ECO:0000256" key="13">
    <source>
        <dbReference type="ARBA" id="ARBA00043734"/>
    </source>
</evidence>
<evidence type="ECO:0000256" key="11">
    <source>
        <dbReference type="ARBA" id="ARBA00034268"/>
    </source>
</evidence>
<dbReference type="InterPro" id="IPR057023">
    <property type="entry name" value="PTP-SAK"/>
</dbReference>
<evidence type="ECO:0000256" key="8">
    <source>
        <dbReference type="ARBA" id="ARBA00022912"/>
    </source>
</evidence>
<dbReference type="AlphaFoldDB" id="A0AAV8A1W2"/>
<feature type="domain" description="Phosphatase tensin-type" evidence="22">
    <location>
        <begin position="14"/>
        <end position="185"/>
    </location>
</feature>
<dbReference type="PROSITE" id="PS00383">
    <property type="entry name" value="TYR_PHOSPHATASE_1"/>
    <property type="match status" value="1"/>
</dbReference>
<evidence type="ECO:0000259" key="22">
    <source>
        <dbReference type="PROSITE" id="PS51181"/>
    </source>
</evidence>
<dbReference type="EC" id="3.1.3.16" evidence="5"/>
<dbReference type="GO" id="GO:0004722">
    <property type="term" value="F:protein serine/threonine phosphatase activity"/>
    <property type="evidence" value="ECO:0007669"/>
    <property type="project" value="UniProtKB-EC"/>
</dbReference>
<dbReference type="InterPro" id="IPR045101">
    <property type="entry name" value="PTP_PTEN"/>
</dbReference>
<feature type="compositionally biased region" description="Basic and acidic residues" evidence="20">
    <location>
        <begin position="392"/>
        <end position="421"/>
    </location>
</feature>
<evidence type="ECO:0000313" key="24">
    <source>
        <dbReference type="EMBL" id="KAJ3446730.1"/>
    </source>
</evidence>
<dbReference type="GO" id="GO:0006629">
    <property type="term" value="P:lipid metabolic process"/>
    <property type="evidence" value="ECO:0007669"/>
    <property type="project" value="UniProtKB-KW"/>
</dbReference>
<dbReference type="Pfam" id="PF22784">
    <property type="entry name" value="PTP-SAK"/>
    <property type="match status" value="1"/>
</dbReference>
<evidence type="ECO:0000259" key="23">
    <source>
        <dbReference type="PROSITE" id="PS51182"/>
    </source>
</evidence>
<dbReference type="SMART" id="SM01326">
    <property type="entry name" value="PTEN_C2"/>
    <property type="match status" value="1"/>
</dbReference>
<dbReference type="InterPro" id="IPR000387">
    <property type="entry name" value="Tyr_Pase_dom"/>
</dbReference>
<evidence type="ECO:0000256" key="18">
    <source>
        <dbReference type="ARBA" id="ARBA00048832"/>
    </source>
</evidence>
<dbReference type="InterPro" id="IPR029023">
    <property type="entry name" value="Tensin_phosphatase"/>
</dbReference>
<feature type="compositionally biased region" description="Polar residues" evidence="20">
    <location>
        <begin position="490"/>
        <end position="506"/>
    </location>
</feature>
<feature type="domain" description="Tyrosine specific protein phosphatases" evidence="21">
    <location>
        <begin position="79"/>
        <end position="173"/>
    </location>
</feature>
<evidence type="ECO:0000256" key="1">
    <source>
        <dbReference type="ARBA" id="ARBA00004496"/>
    </source>
</evidence>
<dbReference type="GO" id="GO:0004725">
    <property type="term" value="F:protein tyrosine phosphatase activity"/>
    <property type="evidence" value="ECO:0007669"/>
    <property type="project" value="UniProtKB-EC"/>
</dbReference>
<evidence type="ECO:0000256" key="9">
    <source>
        <dbReference type="ARBA" id="ARBA00023098"/>
    </source>
</evidence>
<comment type="catalytic activity">
    <reaction evidence="17">
        <text>O-phospho-L-seryl-[protein] + H2O = L-seryl-[protein] + phosphate</text>
        <dbReference type="Rhea" id="RHEA:20629"/>
        <dbReference type="Rhea" id="RHEA-COMP:9863"/>
        <dbReference type="Rhea" id="RHEA-COMP:11604"/>
        <dbReference type="ChEBI" id="CHEBI:15377"/>
        <dbReference type="ChEBI" id="CHEBI:29999"/>
        <dbReference type="ChEBI" id="CHEBI:43474"/>
        <dbReference type="ChEBI" id="CHEBI:83421"/>
        <dbReference type="EC" id="3.1.3.16"/>
    </reaction>
    <physiologicalReaction direction="left-to-right" evidence="17">
        <dbReference type="Rhea" id="RHEA:20630"/>
    </physiologicalReaction>
</comment>
<feature type="compositionally biased region" description="Basic and acidic residues" evidence="20">
    <location>
        <begin position="360"/>
        <end position="373"/>
    </location>
</feature>
<keyword evidence="8" id="KW-0904">Protein phosphatase</keyword>
<dbReference type="Gene3D" id="2.60.40.1110">
    <property type="match status" value="1"/>
</dbReference>
<evidence type="ECO:0000256" key="5">
    <source>
        <dbReference type="ARBA" id="ARBA00013081"/>
    </source>
</evidence>
<dbReference type="InterPro" id="IPR014020">
    <property type="entry name" value="Tensin_C2-dom"/>
</dbReference>
<dbReference type="InterPro" id="IPR029021">
    <property type="entry name" value="Prot-tyrosine_phosphatase-like"/>
</dbReference>
<feature type="compositionally biased region" description="Basic and acidic residues" evidence="20">
    <location>
        <begin position="451"/>
        <end position="479"/>
    </location>
</feature>
<dbReference type="EC" id="3.1.3.48" evidence="4"/>
<protein>
    <recommendedName>
        <fullName evidence="12">Phosphatidylinositol 3,4,5-trisphosphate 3-phosphatase and dual-specificity protein phosphatase PTEN</fullName>
        <ecNumber evidence="5">3.1.3.16</ecNumber>
        <ecNumber evidence="4">3.1.3.48</ecNumber>
        <ecNumber evidence="3">3.1.3.67</ecNumber>
    </recommendedName>
    <alternativeName>
        <fullName evidence="16">Inositol polyphosphate 3-phosphatase</fullName>
    </alternativeName>
</protein>
<dbReference type="InterPro" id="IPR051281">
    <property type="entry name" value="Dual-spec_lipid-protein_phosph"/>
</dbReference>
<feature type="compositionally biased region" description="Low complexity" evidence="20">
    <location>
        <begin position="379"/>
        <end position="391"/>
    </location>
</feature>
<keyword evidence="6" id="KW-0963">Cytoplasm</keyword>
<comment type="subcellular location">
    <subcellularLocation>
        <location evidence="1">Cytoplasm</location>
    </subcellularLocation>
</comment>
<dbReference type="Gene3D" id="3.90.190.10">
    <property type="entry name" value="Protein tyrosine phosphatase superfamily"/>
    <property type="match status" value="1"/>
</dbReference>
<dbReference type="GO" id="GO:0005829">
    <property type="term" value="C:cytosol"/>
    <property type="evidence" value="ECO:0007669"/>
    <property type="project" value="TreeGrafter"/>
</dbReference>
<dbReference type="EC" id="3.1.3.67" evidence="3"/>
<dbReference type="GO" id="GO:0042995">
    <property type="term" value="C:cell projection"/>
    <property type="evidence" value="ECO:0007669"/>
    <property type="project" value="UniProtKB-ARBA"/>
</dbReference>
<evidence type="ECO:0000256" key="3">
    <source>
        <dbReference type="ARBA" id="ARBA00013015"/>
    </source>
</evidence>
<dbReference type="CDD" id="cd14509">
    <property type="entry name" value="PTP_PTEN"/>
    <property type="match status" value="1"/>
</dbReference>
<sequence length="563" mass="65287">MTTGVRKLVSKKKKRLKIDGFNLDLSYITPQIVTMGFPASKLEGMYRNKMTDVVKYFDLKHKDKYFVYNLCSEKDYDHSNFYERVQKFPFEDHNPPPIELMMIFCKHAANWLSQGKGYLVVVHCKAGKGRSGVMACCLMIYLGVVSTAKESLDFYGNQRTKNGKGVTIPSQRRYVGYFEKIFKNGLKPIYVAELKKITMGPLKKIEFSIKTDKKSPRVEIYNINWRKIFSSETSPVVFSVDSSNNLSIKFKEPFFCSGDVRIAFYNQNEHLFNLWFNSAYLESTKFSTNKYGLDILIKNKSIKKFDAKLYFDKVRESNSNDVLFHDLLSKNNNNNQSNNKLIKKKDKLQNRIKGLTKKSTKNEKSNKTNKNDEGWEVISNKSKSSDNGNNQKKVDEKKKESKKIKENQKIDSSDNVPEKNLNKNKNSNDSVDNDNVNDNDKKKPLTNNENEQIKESKQINGSKDENNEFDHNKINKEFDDLFSQLEIEEQQTNNQTKPNKISSLSTKMKKHETTNSSSPQKAKRTNLNPILNRKIDLKKTRRIESPILKRNSRSSNKIKEEEK</sequence>
<comment type="catalytic activity">
    <reaction evidence="13">
        <text>1D-myo-inositol 1,3,4,5-tetrakisphosphate + H2O = 1D-myo-inositol 1,4,5-trisphosphate + phosphate</text>
        <dbReference type="Rhea" id="RHEA:77155"/>
        <dbReference type="ChEBI" id="CHEBI:15377"/>
        <dbReference type="ChEBI" id="CHEBI:43474"/>
        <dbReference type="ChEBI" id="CHEBI:57895"/>
        <dbReference type="ChEBI" id="CHEBI:203600"/>
    </reaction>
    <physiologicalReaction direction="left-to-right" evidence="13">
        <dbReference type="Rhea" id="RHEA:77156"/>
    </physiologicalReaction>
</comment>
<dbReference type="InterPro" id="IPR035892">
    <property type="entry name" value="C2_domain_sf"/>
</dbReference>
<dbReference type="GO" id="GO:0050793">
    <property type="term" value="P:regulation of developmental process"/>
    <property type="evidence" value="ECO:0007669"/>
    <property type="project" value="UniProtKB-ARBA"/>
</dbReference>
<comment type="caution">
    <text evidence="24">The sequence shown here is derived from an EMBL/GenBank/DDBJ whole genome shotgun (WGS) entry which is preliminary data.</text>
</comment>
<evidence type="ECO:0000256" key="17">
    <source>
        <dbReference type="ARBA" id="ARBA00047986"/>
    </source>
</evidence>
<evidence type="ECO:0000256" key="10">
    <source>
        <dbReference type="ARBA" id="ARBA00034256"/>
    </source>
</evidence>
<gene>
    <name evidence="24" type="ORF">M0812_08059</name>
</gene>
<evidence type="ECO:0000256" key="12">
    <source>
        <dbReference type="ARBA" id="ARBA00034338"/>
    </source>
</evidence>
<evidence type="ECO:0000256" key="16">
    <source>
        <dbReference type="ARBA" id="ARBA00044309"/>
    </source>
</evidence>
<feature type="compositionally biased region" description="Basic and acidic residues" evidence="20">
    <location>
        <begin position="533"/>
        <end position="544"/>
    </location>
</feature>
<dbReference type="Proteomes" id="UP001146793">
    <property type="component" value="Unassembled WGS sequence"/>
</dbReference>
<dbReference type="PROSITE" id="PS51182">
    <property type="entry name" value="C2_TENSIN"/>
    <property type="match status" value="1"/>
</dbReference>
<reference evidence="24" key="1">
    <citation type="submission" date="2022-08" db="EMBL/GenBank/DDBJ databases">
        <title>Novel sulphate-reducing endosymbionts in the free-living metamonad Anaeramoeba.</title>
        <authorList>
            <person name="Jerlstrom-Hultqvist J."/>
            <person name="Cepicka I."/>
            <person name="Gallot-Lavallee L."/>
            <person name="Salas-Leiva D."/>
            <person name="Curtis B.A."/>
            <person name="Zahonova K."/>
            <person name="Pipaliya S."/>
            <person name="Dacks J."/>
            <person name="Roger A.J."/>
        </authorList>
    </citation>
    <scope>NUCLEOTIDE SEQUENCE</scope>
    <source>
        <strain evidence="24">Busselton2</strain>
    </source>
</reference>
<proteinExistence type="inferred from homology"/>
<comment type="similarity">
    <text evidence="2">Belongs to the PTEN phosphatase protein family.</text>
</comment>
<dbReference type="GO" id="GO:0016314">
    <property type="term" value="F:phosphatidylinositol-3,4,5-trisphosphate 3-phosphatase activity"/>
    <property type="evidence" value="ECO:0007669"/>
    <property type="project" value="UniProtKB-EC"/>
</dbReference>
<comment type="catalytic activity">
    <reaction evidence="18">
        <text>O-phospho-L-threonyl-[protein] + H2O = L-threonyl-[protein] + phosphate</text>
        <dbReference type="Rhea" id="RHEA:47004"/>
        <dbReference type="Rhea" id="RHEA-COMP:11060"/>
        <dbReference type="Rhea" id="RHEA-COMP:11605"/>
        <dbReference type="ChEBI" id="CHEBI:15377"/>
        <dbReference type="ChEBI" id="CHEBI:30013"/>
        <dbReference type="ChEBI" id="CHEBI:43474"/>
        <dbReference type="ChEBI" id="CHEBI:61977"/>
        <dbReference type="EC" id="3.1.3.16"/>
    </reaction>
    <physiologicalReaction direction="left-to-right" evidence="18">
        <dbReference type="Rhea" id="RHEA:47005"/>
    </physiologicalReaction>
</comment>
<dbReference type="EMBL" id="JANTQA010000019">
    <property type="protein sequence ID" value="KAJ3446730.1"/>
    <property type="molecule type" value="Genomic_DNA"/>
</dbReference>
<evidence type="ECO:0000256" key="20">
    <source>
        <dbReference type="SAM" id="MobiDB-lite"/>
    </source>
</evidence>
<dbReference type="PANTHER" id="PTHR12305">
    <property type="entry name" value="PHOSPHATASE WITH HOMOLOGY TO TENSIN"/>
    <property type="match status" value="1"/>
</dbReference>
<evidence type="ECO:0000256" key="7">
    <source>
        <dbReference type="ARBA" id="ARBA00022801"/>
    </source>
</evidence>
<feature type="compositionally biased region" description="Polar residues" evidence="20">
    <location>
        <begin position="514"/>
        <end position="529"/>
    </location>
</feature>
<dbReference type="Pfam" id="PF10409">
    <property type="entry name" value="PTEN_C2"/>
    <property type="match status" value="1"/>
</dbReference>
<evidence type="ECO:0000256" key="14">
    <source>
        <dbReference type="ARBA" id="ARBA00043760"/>
    </source>
</evidence>
<feature type="domain" description="C2 tensin-type" evidence="23">
    <location>
        <begin position="195"/>
        <end position="314"/>
    </location>
</feature>
<feature type="region of interest" description="Disordered" evidence="20">
    <location>
        <begin position="328"/>
        <end position="563"/>
    </location>
</feature>
<evidence type="ECO:0000256" key="4">
    <source>
        <dbReference type="ARBA" id="ARBA00013064"/>
    </source>
</evidence>
<comment type="catalytic activity">
    <reaction evidence="10">
        <text>1,2-dihexadecanoyl-sn-glycero-3-phospho-(1D-myo-inositol-3,4,5-trisphosphate) + H2O = 1,2-dihexadecanoyl-sn-glycero-3-phospho-(1D-myo-inositol-4,5-bisphosphate) + phosphate</text>
        <dbReference type="Rhea" id="RHEA:43560"/>
        <dbReference type="ChEBI" id="CHEBI:15377"/>
        <dbReference type="ChEBI" id="CHEBI:43474"/>
        <dbReference type="ChEBI" id="CHEBI:83420"/>
        <dbReference type="ChEBI" id="CHEBI:83423"/>
    </reaction>
    <physiologicalReaction direction="left-to-right" evidence="10">
        <dbReference type="Rhea" id="RHEA:43561"/>
    </physiologicalReaction>
</comment>
<dbReference type="PANTHER" id="PTHR12305:SF81">
    <property type="entry name" value="PHOSPHATIDYLINOSITOL 3,4,5-TRISPHOSPHATE 3-PHOSPHATASE AND DUAL-SPECIFICITY PROTEIN PHOSPHATASE PTEN"/>
    <property type="match status" value="1"/>
</dbReference>
<dbReference type="PROSITE" id="PS50056">
    <property type="entry name" value="TYR_PHOSPHATASE_2"/>
    <property type="match status" value="1"/>
</dbReference>
<comment type="catalytic activity">
    <reaction evidence="19">
        <text>O-phospho-L-tyrosyl-[protein] + H2O = L-tyrosyl-[protein] + phosphate</text>
        <dbReference type="Rhea" id="RHEA:10684"/>
        <dbReference type="Rhea" id="RHEA-COMP:10136"/>
        <dbReference type="Rhea" id="RHEA-COMP:20101"/>
        <dbReference type="ChEBI" id="CHEBI:15377"/>
        <dbReference type="ChEBI" id="CHEBI:43474"/>
        <dbReference type="ChEBI" id="CHEBI:46858"/>
        <dbReference type="ChEBI" id="CHEBI:61978"/>
        <dbReference type="EC" id="3.1.3.48"/>
    </reaction>
    <physiologicalReaction direction="left-to-right" evidence="19">
        <dbReference type="Rhea" id="RHEA:10685"/>
    </physiologicalReaction>
</comment>
<evidence type="ECO:0000256" key="19">
    <source>
        <dbReference type="ARBA" id="ARBA00051341"/>
    </source>
</evidence>
<dbReference type="PROSITE" id="PS51181">
    <property type="entry name" value="PPASE_TENSIN"/>
    <property type="match status" value="1"/>
</dbReference>
<dbReference type="InterPro" id="IPR016130">
    <property type="entry name" value="Tyr_Pase_AS"/>
</dbReference>
<dbReference type="SUPFAM" id="SSF49562">
    <property type="entry name" value="C2 domain (Calcium/lipid-binding domain, CaLB)"/>
    <property type="match status" value="1"/>
</dbReference>
<comment type="catalytic activity">
    <reaction evidence="15">
        <text>1D-myo-inositol 1,3,4,5,6-pentakisphosphate + H2O = 1D-myo-inositol 1,4,5,6-tetrakisphosphate + phosphate</text>
        <dbReference type="Rhea" id="RHEA:77143"/>
        <dbReference type="ChEBI" id="CHEBI:15377"/>
        <dbReference type="ChEBI" id="CHEBI:43474"/>
        <dbReference type="ChEBI" id="CHEBI:57627"/>
        <dbReference type="ChEBI" id="CHEBI:57733"/>
    </reaction>
    <physiologicalReaction direction="left-to-right" evidence="15">
        <dbReference type="Rhea" id="RHEA:77144"/>
    </physiologicalReaction>
</comment>
<keyword evidence="7" id="KW-0378">Hydrolase</keyword>
<dbReference type="SUPFAM" id="SSF52799">
    <property type="entry name" value="(Phosphotyrosine protein) phosphatases II"/>
    <property type="match status" value="1"/>
</dbReference>
<feature type="compositionally biased region" description="Low complexity" evidence="20">
    <location>
        <begin position="329"/>
        <end position="340"/>
    </location>
</feature>